<dbReference type="OrthoDB" id="3365698at2759"/>
<dbReference type="Gene3D" id="1.20.1280.50">
    <property type="match status" value="1"/>
</dbReference>
<dbReference type="PANTHER" id="PTHR38926">
    <property type="entry name" value="F-BOX DOMAIN CONTAINING PROTEIN, EXPRESSED"/>
    <property type="match status" value="1"/>
</dbReference>
<dbReference type="SUPFAM" id="SSF52047">
    <property type="entry name" value="RNI-like"/>
    <property type="match status" value="1"/>
</dbReference>
<proteinExistence type="predicted"/>
<evidence type="ECO:0000313" key="2">
    <source>
        <dbReference type="EMBL" id="KZV91541.1"/>
    </source>
</evidence>
<keyword evidence="3" id="KW-1185">Reference proteome</keyword>
<dbReference type="Proteomes" id="UP000077266">
    <property type="component" value="Unassembled WGS sequence"/>
</dbReference>
<dbReference type="PANTHER" id="PTHR38926:SF72">
    <property type="entry name" value="IM:7136021-RELATED"/>
    <property type="match status" value="1"/>
</dbReference>
<dbReference type="InterPro" id="IPR032675">
    <property type="entry name" value="LRR_dom_sf"/>
</dbReference>
<accession>A0A165H710</accession>
<reference evidence="2 3" key="1">
    <citation type="journal article" date="2016" name="Mol. Biol. Evol.">
        <title>Comparative Genomics of Early-Diverging Mushroom-Forming Fungi Provides Insights into the Origins of Lignocellulose Decay Capabilities.</title>
        <authorList>
            <person name="Nagy L.G."/>
            <person name="Riley R."/>
            <person name="Tritt A."/>
            <person name="Adam C."/>
            <person name="Daum C."/>
            <person name="Floudas D."/>
            <person name="Sun H."/>
            <person name="Yadav J.S."/>
            <person name="Pangilinan J."/>
            <person name="Larsson K.H."/>
            <person name="Matsuura K."/>
            <person name="Barry K."/>
            <person name="Labutti K."/>
            <person name="Kuo R."/>
            <person name="Ohm R.A."/>
            <person name="Bhattacharya S.S."/>
            <person name="Shirouzu T."/>
            <person name="Yoshinaga Y."/>
            <person name="Martin F.M."/>
            <person name="Grigoriev I.V."/>
            <person name="Hibbett D.S."/>
        </authorList>
    </citation>
    <scope>NUCLEOTIDE SEQUENCE [LARGE SCALE GENOMIC DNA]</scope>
    <source>
        <strain evidence="2 3">HHB12029</strain>
    </source>
</reference>
<name>A0A165H710_EXIGL</name>
<organism evidence="2 3">
    <name type="scientific">Exidia glandulosa HHB12029</name>
    <dbReference type="NCBI Taxonomy" id="1314781"/>
    <lineage>
        <taxon>Eukaryota</taxon>
        <taxon>Fungi</taxon>
        <taxon>Dikarya</taxon>
        <taxon>Basidiomycota</taxon>
        <taxon>Agaricomycotina</taxon>
        <taxon>Agaricomycetes</taxon>
        <taxon>Auriculariales</taxon>
        <taxon>Exidiaceae</taxon>
        <taxon>Exidia</taxon>
    </lineage>
</organism>
<gene>
    <name evidence="2" type="ORF">EXIGLDRAFT_719234</name>
</gene>
<dbReference type="AlphaFoldDB" id="A0A165H710"/>
<feature type="coiled-coil region" evidence="1">
    <location>
        <begin position="12"/>
        <end position="67"/>
    </location>
</feature>
<evidence type="ECO:0000313" key="3">
    <source>
        <dbReference type="Proteomes" id="UP000077266"/>
    </source>
</evidence>
<sequence length="519" mass="58129">MDANRWAGGSEATLLREQIKDDEADSARIEERLQKALSAQHNADLALARAEETAEAARAYVFELQNQRDVVAQRICQARGKLNPIRRLPEELLAEVFCSWLRAVLEDNDDYMDLYAIPVVVQAVPFVAAAVCKRWRDVARSTPALWSFVGINLGVVFPHTPPWTRFLNDIRILSRLYPLTLRYQLDATLDPADLALFYEMRALALRARTAKLELSCVPDDDNAIWNLLRAPSWPQLESLSIAAIQDYHTGFLRSLELPLTLTTLHLEDFWLDWSSVPSMPLLKTATLAPDIPGDVSPAHLATALAKMPHLEDLRLVAIELDTRSAIPTTLQCPNLRKLRAQLKLPRSKPTLLSFHAPNLVHAELDLNDENGAPIALHLLRTSLNPAALERLSLESWVELDENLLNALEPFVSLTHLKFTPMTSSALYKGFLVGFAHPGRRALLCPRLSCLFFRGAVTYCDWAHVAALQLVRARNAQAAAAAEKGEGAPVRLQHVSFRWHNPYDAVGIRAFETELRQLLS</sequence>
<dbReference type="InParanoid" id="A0A165H710"/>
<dbReference type="Gene3D" id="3.80.10.10">
    <property type="entry name" value="Ribonuclease Inhibitor"/>
    <property type="match status" value="1"/>
</dbReference>
<evidence type="ECO:0000256" key="1">
    <source>
        <dbReference type="SAM" id="Coils"/>
    </source>
</evidence>
<dbReference type="EMBL" id="KV426025">
    <property type="protein sequence ID" value="KZV91541.1"/>
    <property type="molecule type" value="Genomic_DNA"/>
</dbReference>
<protein>
    <submittedName>
        <fullName evidence="2">Uncharacterized protein</fullName>
    </submittedName>
</protein>
<keyword evidence="1" id="KW-0175">Coiled coil</keyword>